<evidence type="ECO:0000313" key="2">
    <source>
        <dbReference type="Proteomes" id="UP000051673"/>
    </source>
</evidence>
<dbReference type="Proteomes" id="UP000051673">
    <property type="component" value="Unassembled WGS sequence"/>
</dbReference>
<protein>
    <submittedName>
        <fullName evidence="1">Uncharacterized protein</fullName>
    </submittedName>
</protein>
<proteinExistence type="predicted"/>
<dbReference type="EMBL" id="JQCD01000017">
    <property type="protein sequence ID" value="KRN77622.1"/>
    <property type="molecule type" value="Genomic_DNA"/>
</dbReference>
<dbReference type="AlphaFoldDB" id="A0A0R2JP15"/>
<dbReference type="PATRIC" id="fig|1620.3.peg.1497"/>
<reference evidence="1 2" key="1">
    <citation type="journal article" date="2015" name="Genome Announc.">
        <title>Expanding the biotechnology potential of lactobacilli through comparative genomics of 213 strains and associated genera.</title>
        <authorList>
            <person name="Sun Z."/>
            <person name="Harris H.M."/>
            <person name="McCann A."/>
            <person name="Guo C."/>
            <person name="Argimon S."/>
            <person name="Zhang W."/>
            <person name="Yang X."/>
            <person name="Jeffery I.B."/>
            <person name="Cooney J.C."/>
            <person name="Kagawa T.F."/>
            <person name="Liu W."/>
            <person name="Song Y."/>
            <person name="Salvetti E."/>
            <person name="Wrobel A."/>
            <person name="Rasinkangas P."/>
            <person name="Parkhill J."/>
            <person name="Rea M.C."/>
            <person name="O'Sullivan O."/>
            <person name="Ritari J."/>
            <person name="Douillard F.P."/>
            <person name="Paul Ross R."/>
            <person name="Yang R."/>
            <person name="Briner A.E."/>
            <person name="Felis G.E."/>
            <person name="de Vos W.M."/>
            <person name="Barrangou R."/>
            <person name="Klaenhammer T.R."/>
            <person name="Caufield P.W."/>
            <person name="Cui Y."/>
            <person name="Zhang H."/>
            <person name="O'Toole P.W."/>
        </authorList>
    </citation>
    <scope>NUCLEOTIDE SEQUENCE [LARGE SCALE GENOMIC DNA]</scope>
    <source>
        <strain evidence="1 2">DSM 20014</strain>
    </source>
</reference>
<organism evidence="1 2">
    <name type="scientific">Weissella minor</name>
    <dbReference type="NCBI Taxonomy" id="1620"/>
    <lineage>
        <taxon>Bacteria</taxon>
        <taxon>Bacillati</taxon>
        <taxon>Bacillota</taxon>
        <taxon>Bacilli</taxon>
        <taxon>Lactobacillales</taxon>
        <taxon>Lactobacillaceae</taxon>
        <taxon>Weissella</taxon>
    </lineage>
</organism>
<gene>
    <name evidence="1" type="ORF">IV67_GL001466</name>
</gene>
<keyword evidence="2" id="KW-1185">Reference proteome</keyword>
<evidence type="ECO:0000313" key="1">
    <source>
        <dbReference type="EMBL" id="KRN77622.1"/>
    </source>
</evidence>
<sequence>MADGLIAFLALSEAGSVLENWIAMGLPFKEEWRRFFDEKKLEQKERVGTVHTDEALPNENDKKL</sequence>
<accession>A0A0R2JP15</accession>
<name>A0A0R2JP15_9LACO</name>
<comment type="caution">
    <text evidence="1">The sequence shown here is derived from an EMBL/GenBank/DDBJ whole genome shotgun (WGS) entry which is preliminary data.</text>
</comment>